<reference evidence="3 4" key="1">
    <citation type="submission" date="2021-01" db="EMBL/GenBank/DDBJ databases">
        <title>Azospirillum sp. YIM DDC1 draft genome.</title>
        <authorList>
            <person name="Wang Y.-X."/>
        </authorList>
    </citation>
    <scope>NUCLEOTIDE SEQUENCE [LARGE SCALE GENOMIC DNA]</scope>
    <source>
        <strain evidence="3 4">YIM DDC1</strain>
    </source>
</reference>
<dbReference type="EMBL" id="JAEPIV010000001">
    <property type="protein sequence ID" value="MBK4717692.1"/>
    <property type="molecule type" value="Genomic_DNA"/>
</dbReference>
<comment type="caution">
    <text evidence="3">The sequence shown here is derived from an EMBL/GenBank/DDBJ whole genome shotgun (WGS) entry which is preliminary data.</text>
</comment>
<evidence type="ECO:0000313" key="4">
    <source>
        <dbReference type="Proteomes" id="UP000654452"/>
    </source>
</evidence>
<gene>
    <name evidence="3" type="ORF">JJL56_02305</name>
</gene>
<name>A0ABS1HTG5_9PROT</name>
<feature type="region of interest" description="Disordered" evidence="1">
    <location>
        <begin position="75"/>
        <end position="94"/>
    </location>
</feature>
<dbReference type="InterPro" id="IPR013491">
    <property type="entry name" value="Tape_meas_N"/>
</dbReference>
<evidence type="ECO:0000259" key="2">
    <source>
        <dbReference type="Pfam" id="PF20155"/>
    </source>
</evidence>
<keyword evidence="4" id="KW-1185">Reference proteome</keyword>
<proteinExistence type="predicted"/>
<dbReference type="NCBIfam" id="TIGR02675">
    <property type="entry name" value="tape_meas_nterm"/>
    <property type="match status" value="1"/>
</dbReference>
<dbReference type="Proteomes" id="UP000654452">
    <property type="component" value="Unassembled WGS sequence"/>
</dbReference>
<dbReference type="Pfam" id="PF20155">
    <property type="entry name" value="TMP_3"/>
    <property type="match status" value="1"/>
</dbReference>
<evidence type="ECO:0000313" key="3">
    <source>
        <dbReference type="EMBL" id="MBK4717692.1"/>
    </source>
</evidence>
<organism evidence="3 4">
    <name type="scientific">Azospirillum aestuarii</name>
    <dbReference type="NCBI Taxonomy" id="2802052"/>
    <lineage>
        <taxon>Bacteria</taxon>
        <taxon>Pseudomonadati</taxon>
        <taxon>Pseudomonadota</taxon>
        <taxon>Alphaproteobacteria</taxon>
        <taxon>Rhodospirillales</taxon>
        <taxon>Azospirillaceae</taxon>
        <taxon>Azospirillum</taxon>
    </lineage>
</organism>
<sequence length="891" mass="94600">MSDIQLTAGIDFTGAEKQVDNFVNRLEQRLTGIKADTKGATKAGEAAGKAYGEALVKAAEPQVRRLSDIMAKATARGGSNFRPGGSGGASAPGGRSAVEIANSALAAERAYQSALTRTESMLGRIGRQGNNNPEMIDRANRALASYNATLREFGTRSMQGVKAKGEFARAMGGLNHELAATNGLLPTLNRGFGSLATQLGALASGASAVGGNFGAMTGTFATMTSGAVRASGALAGLAAGATALGPLVPVAFAAISVGILAAGAAMADATDRFNGMIAQLKASTGSMTSANALFAETYTLAQKLGVAMADVGGTMNRFAAIGQEVGLSNAEVSRLVETFMKLGQVSGRTAAETSSALTQLTQALGSGRGLGGDELKSLQENFQPLVRAIAKEMGVATGQLKDLGAQGVISADIVLRAMSKMATQVDADFNGMGETVSQINARIGNEWDMMLVNLDKRLHLSDLYKFMLKLPLLALEGANKLLSSPSNEDRAKGIQSQITDLDGQLSGNLRPWVRKTIEARRAELSKELDGIQTDMLRTAVDGGQAAIDADNRAWEQRVGAAKRGAKEILEANNPIAKANAEYQKGLEQLNKFKTDISPEEYQNALDAITKTRDDAIKRAEKSANTLTIEGKAAFAASEGFYALALELNNAKIATESLRLGEGTLIDVKANEQVTQFLVDYSKRANILGKSLDDLAQSAGFSLQQLFESFRTIEVERAKLNALKRSKDLETETAETTRLAEATLQGAEAYAQVSREIAVEKQLRELGLDSKAKELDTLREEIRLRLEAGEAARAYADSAAYARNLVDETATPQEKAISRLKEIERHYAELKKSGKALTPEIETAFERARKDATDTASGLKAVFEEMSTSAEEFPDTPEARKKFRAKLEKALA</sequence>
<dbReference type="RefSeq" id="WP_200484045.1">
    <property type="nucleotide sequence ID" value="NZ_JAEPIV010000001.1"/>
</dbReference>
<accession>A0ABS1HTG5</accession>
<protein>
    <submittedName>
        <fullName evidence="3">Tape measure protein</fullName>
    </submittedName>
</protein>
<feature type="domain" description="Tape measure protein N-terminal" evidence="2">
    <location>
        <begin position="266"/>
        <end position="456"/>
    </location>
</feature>
<evidence type="ECO:0000256" key="1">
    <source>
        <dbReference type="SAM" id="MobiDB-lite"/>
    </source>
</evidence>